<dbReference type="RefSeq" id="WP_013255370.1">
    <property type="nucleotide sequence ID" value="NC_014364.1"/>
</dbReference>
<sequence length="124" mass="13196">MILDKRLMFSENQAITATAVSTNSLTFEVDDLGTGEPVTLWTQVTEAFTAAGDASLHIDLQHSDDGSTWKDLVPSRAFALSDLGLGANPLKINVPAGAKKHMRLNYPVADGPMTAGKITAGLKR</sequence>
<dbReference type="InterPro" id="IPR048922">
    <property type="entry name" value="Bbp16"/>
</dbReference>
<reference evidence="1 2" key="1">
    <citation type="journal article" date="2010" name="Stand. Genomic Sci.">
        <title>Complete genome sequence of Spirochaeta smaragdinae type strain (SEBR 4228).</title>
        <authorList>
            <person name="Mavromatis K."/>
            <person name="Yasawong M."/>
            <person name="Chertkov O."/>
            <person name="Lapidus A."/>
            <person name="Lucas S."/>
            <person name="Nolan M."/>
            <person name="Del Rio T.G."/>
            <person name="Tice H."/>
            <person name="Cheng J.F."/>
            <person name="Pitluck S."/>
            <person name="Liolios K."/>
            <person name="Ivanova N."/>
            <person name="Tapia R."/>
            <person name="Han C."/>
            <person name="Bruce D."/>
            <person name="Goodwin L."/>
            <person name="Pati A."/>
            <person name="Chen A."/>
            <person name="Palaniappan K."/>
            <person name="Land M."/>
            <person name="Hauser L."/>
            <person name="Chang Y.J."/>
            <person name="Jeffries C.D."/>
            <person name="Detter J.C."/>
            <person name="Rohde M."/>
            <person name="Brambilla E."/>
            <person name="Spring S."/>
            <person name="Goker M."/>
            <person name="Sikorski J."/>
            <person name="Woyke T."/>
            <person name="Bristow J."/>
            <person name="Eisen J.A."/>
            <person name="Markowitz V."/>
            <person name="Hugenholtz P."/>
            <person name="Klenk H.P."/>
            <person name="Kyrpides N.C."/>
        </authorList>
    </citation>
    <scope>NUCLEOTIDE SEQUENCE [LARGE SCALE GENOMIC DNA]</scope>
    <source>
        <strain evidence="2">DSM 11293 / JCM 15392 / SEBR 4228</strain>
    </source>
</reference>
<accession>E1R225</accession>
<protein>
    <submittedName>
        <fullName evidence="1">Uncharacterized protein</fullName>
    </submittedName>
</protein>
<gene>
    <name evidence="1" type="ordered locus">Spirs_2807</name>
</gene>
<dbReference type="Proteomes" id="UP000002318">
    <property type="component" value="Chromosome"/>
</dbReference>
<keyword evidence="2" id="KW-1185">Reference proteome</keyword>
<dbReference type="Pfam" id="PF21190">
    <property type="entry name" value="Bbp16"/>
    <property type="match status" value="1"/>
</dbReference>
<organism evidence="1 2">
    <name type="scientific">Sediminispirochaeta smaragdinae (strain DSM 11293 / JCM 15392 / SEBR 4228)</name>
    <name type="common">Spirochaeta smaragdinae</name>
    <dbReference type="NCBI Taxonomy" id="573413"/>
    <lineage>
        <taxon>Bacteria</taxon>
        <taxon>Pseudomonadati</taxon>
        <taxon>Spirochaetota</taxon>
        <taxon>Spirochaetia</taxon>
        <taxon>Spirochaetales</taxon>
        <taxon>Spirochaetaceae</taxon>
        <taxon>Sediminispirochaeta</taxon>
    </lineage>
</organism>
<dbReference type="OrthoDB" id="5465at2"/>
<dbReference type="HOGENOM" id="CLU_147424_0_0_12"/>
<evidence type="ECO:0000313" key="1">
    <source>
        <dbReference type="EMBL" id="ADK81910.1"/>
    </source>
</evidence>
<dbReference type="EMBL" id="CP002116">
    <property type="protein sequence ID" value="ADK81910.1"/>
    <property type="molecule type" value="Genomic_DNA"/>
</dbReference>
<dbReference type="KEGG" id="ssm:Spirs_2807"/>
<dbReference type="Gene3D" id="2.60.120.1110">
    <property type="match status" value="1"/>
</dbReference>
<name>E1R225_SEDSS</name>
<evidence type="ECO:0000313" key="2">
    <source>
        <dbReference type="Proteomes" id="UP000002318"/>
    </source>
</evidence>
<proteinExistence type="predicted"/>
<dbReference type="AlphaFoldDB" id="E1R225"/>
<dbReference type="STRING" id="573413.Spirs_2807"/>